<feature type="compositionally biased region" description="Low complexity" evidence="1">
    <location>
        <begin position="484"/>
        <end position="497"/>
    </location>
</feature>
<feature type="compositionally biased region" description="Low complexity" evidence="1">
    <location>
        <begin position="345"/>
        <end position="356"/>
    </location>
</feature>
<evidence type="ECO:0000256" key="2">
    <source>
        <dbReference type="SAM" id="SignalP"/>
    </source>
</evidence>
<evidence type="ECO:0008006" key="5">
    <source>
        <dbReference type="Google" id="ProtNLM"/>
    </source>
</evidence>
<sequence length="524" mass="54654">MASFRGAIVVLLWLPIASSLQTALEADPGPRQVLVSRAAEARAASKVATERAAESESHIGVAGQGVEDPNCPQWCFISHQYWHVKCTYSHCANCAMCGPYDHDRKEAALETEQQQLLGGRSAASSRLMWLSRTRARRTRIAHSGASSATSIGTSSARTRTARTARCAARTTTTARRLPWRPSSSSSSAGAPGASSATSIGTSSARTRTARTARCAARTTTTARRLPWRPSSSSSSAGGSAGSSAVAEVATKRAAASNVAVADHGSEDPNCPQWCFISHQYWHVKCTYSHCANCAMCGPYDHDRKEAAAETEQQQLLGGRSGGSSAVEEVVTERAAESNVAVADQGSEGSAGSSAVAEVATERAAESNVAVADQGSEDPNCPQWCFISHQYWHVKCTYSHCANCAMCGPYDHDRKEAAAETEQQQLLGGRSAGSSTVVEVATERAAESDPAVANQGSEDSAGSPAVVDVATGRAAESNVAVADQGSEGSAGSSAVVEVATERPAERVADQDDPEGVMAALEQNGV</sequence>
<feature type="region of interest" description="Disordered" evidence="1">
    <location>
        <begin position="307"/>
        <end position="328"/>
    </location>
</feature>
<evidence type="ECO:0000313" key="3">
    <source>
        <dbReference type="EMBL" id="CAK0793056.1"/>
    </source>
</evidence>
<organism evidence="3 4">
    <name type="scientific">Prorocentrum cordatum</name>
    <dbReference type="NCBI Taxonomy" id="2364126"/>
    <lineage>
        <taxon>Eukaryota</taxon>
        <taxon>Sar</taxon>
        <taxon>Alveolata</taxon>
        <taxon>Dinophyceae</taxon>
        <taxon>Prorocentrales</taxon>
        <taxon>Prorocentraceae</taxon>
        <taxon>Prorocentrum</taxon>
    </lineage>
</organism>
<keyword evidence="2" id="KW-0732">Signal</keyword>
<feature type="compositionally biased region" description="Low complexity" evidence="1">
    <location>
        <begin position="312"/>
        <end position="328"/>
    </location>
</feature>
<name>A0ABN9PJ82_9DINO</name>
<feature type="compositionally biased region" description="Basic and acidic residues" evidence="1">
    <location>
        <begin position="498"/>
        <end position="508"/>
    </location>
</feature>
<comment type="caution">
    <text evidence="3">The sequence shown here is derived from an EMBL/GenBank/DDBJ whole genome shotgun (WGS) entry which is preliminary data.</text>
</comment>
<feature type="region of interest" description="Disordered" evidence="1">
    <location>
        <begin position="441"/>
        <end position="524"/>
    </location>
</feature>
<proteinExistence type="predicted"/>
<feature type="chain" id="PRO_5045076582" description="Subtilisin" evidence="2">
    <location>
        <begin position="20"/>
        <end position="524"/>
    </location>
</feature>
<feature type="region of interest" description="Disordered" evidence="1">
    <location>
        <begin position="337"/>
        <end position="356"/>
    </location>
</feature>
<protein>
    <recommendedName>
        <fullName evidence="5">Subtilisin</fullName>
    </recommendedName>
</protein>
<accession>A0ABN9PJ82</accession>
<evidence type="ECO:0000313" key="4">
    <source>
        <dbReference type="Proteomes" id="UP001189429"/>
    </source>
</evidence>
<gene>
    <name evidence="3" type="ORF">PCOR1329_LOCUS3470</name>
</gene>
<feature type="compositionally biased region" description="Low complexity" evidence="1">
    <location>
        <begin position="141"/>
        <end position="241"/>
    </location>
</feature>
<feature type="region of interest" description="Disordered" evidence="1">
    <location>
        <begin position="138"/>
        <end position="241"/>
    </location>
</feature>
<keyword evidence="4" id="KW-1185">Reference proteome</keyword>
<feature type="signal peptide" evidence="2">
    <location>
        <begin position="1"/>
        <end position="19"/>
    </location>
</feature>
<dbReference type="Proteomes" id="UP001189429">
    <property type="component" value="Unassembled WGS sequence"/>
</dbReference>
<dbReference type="EMBL" id="CAUYUJ010000891">
    <property type="protein sequence ID" value="CAK0793056.1"/>
    <property type="molecule type" value="Genomic_DNA"/>
</dbReference>
<evidence type="ECO:0000256" key="1">
    <source>
        <dbReference type="SAM" id="MobiDB-lite"/>
    </source>
</evidence>
<reference evidence="3" key="1">
    <citation type="submission" date="2023-10" db="EMBL/GenBank/DDBJ databases">
        <authorList>
            <person name="Chen Y."/>
            <person name="Shah S."/>
            <person name="Dougan E. K."/>
            <person name="Thang M."/>
            <person name="Chan C."/>
        </authorList>
    </citation>
    <scope>NUCLEOTIDE SEQUENCE [LARGE SCALE GENOMIC DNA]</scope>
</reference>